<dbReference type="Gene3D" id="3.30.70.270">
    <property type="match status" value="2"/>
</dbReference>
<dbReference type="Pfam" id="PF00078">
    <property type="entry name" value="RVT_1"/>
    <property type="match status" value="1"/>
</dbReference>
<organism evidence="2 3">
    <name type="scientific">Austropuccinia psidii MF-1</name>
    <dbReference type="NCBI Taxonomy" id="1389203"/>
    <lineage>
        <taxon>Eukaryota</taxon>
        <taxon>Fungi</taxon>
        <taxon>Dikarya</taxon>
        <taxon>Basidiomycota</taxon>
        <taxon>Pucciniomycotina</taxon>
        <taxon>Pucciniomycetes</taxon>
        <taxon>Pucciniales</taxon>
        <taxon>Sphaerophragmiaceae</taxon>
        <taxon>Austropuccinia</taxon>
    </lineage>
</organism>
<protein>
    <recommendedName>
        <fullName evidence="1">Reverse transcriptase domain-containing protein</fullName>
    </recommendedName>
</protein>
<comment type="caution">
    <text evidence="2">The sequence shown here is derived from an EMBL/GenBank/DDBJ whole genome shotgun (WGS) entry which is preliminary data.</text>
</comment>
<reference evidence="2" key="1">
    <citation type="submission" date="2021-03" db="EMBL/GenBank/DDBJ databases">
        <title>Draft genome sequence of rust myrtle Austropuccinia psidii MF-1, a brazilian biotype.</title>
        <authorList>
            <person name="Quecine M.C."/>
            <person name="Pachon D.M.R."/>
            <person name="Bonatelli M.L."/>
            <person name="Correr F.H."/>
            <person name="Franceschini L.M."/>
            <person name="Leite T.F."/>
            <person name="Margarido G.R.A."/>
            <person name="Almeida C.A."/>
            <person name="Ferrarezi J.A."/>
            <person name="Labate C.A."/>
        </authorList>
    </citation>
    <scope>NUCLEOTIDE SEQUENCE</scope>
    <source>
        <strain evidence="2">MF-1</strain>
    </source>
</reference>
<feature type="domain" description="Reverse transcriptase" evidence="1">
    <location>
        <begin position="1"/>
        <end position="81"/>
    </location>
</feature>
<dbReference type="InterPro" id="IPR043128">
    <property type="entry name" value="Rev_trsase/Diguanyl_cyclase"/>
</dbReference>
<dbReference type="PANTHER" id="PTHR33064:SF37">
    <property type="entry name" value="RIBONUCLEASE H"/>
    <property type="match status" value="1"/>
</dbReference>
<keyword evidence="3" id="KW-1185">Reference proteome</keyword>
<dbReference type="InterPro" id="IPR000477">
    <property type="entry name" value="RT_dom"/>
</dbReference>
<evidence type="ECO:0000259" key="1">
    <source>
        <dbReference type="Pfam" id="PF00078"/>
    </source>
</evidence>
<evidence type="ECO:0000313" key="3">
    <source>
        <dbReference type="Proteomes" id="UP000765509"/>
    </source>
</evidence>
<proteinExistence type="predicted"/>
<dbReference type="InterPro" id="IPR051320">
    <property type="entry name" value="Viral_Replic_Matur_Polypro"/>
</dbReference>
<dbReference type="SUPFAM" id="SSF56672">
    <property type="entry name" value="DNA/RNA polymerases"/>
    <property type="match status" value="1"/>
</dbReference>
<gene>
    <name evidence="2" type="ORF">O181_096731</name>
</gene>
<dbReference type="AlphaFoldDB" id="A0A9Q3PEG3"/>
<dbReference type="EMBL" id="AVOT02064686">
    <property type="protein sequence ID" value="MBW0557016.1"/>
    <property type="molecule type" value="Genomic_DNA"/>
</dbReference>
<dbReference type="OrthoDB" id="427924at2759"/>
<evidence type="ECO:0000313" key="2">
    <source>
        <dbReference type="EMBL" id="MBW0557016.1"/>
    </source>
</evidence>
<dbReference type="PANTHER" id="PTHR33064">
    <property type="entry name" value="POL PROTEIN"/>
    <property type="match status" value="1"/>
</dbReference>
<dbReference type="Proteomes" id="UP000765509">
    <property type="component" value="Unassembled WGS sequence"/>
</dbReference>
<dbReference type="InterPro" id="IPR043502">
    <property type="entry name" value="DNA/RNA_pol_sf"/>
</dbReference>
<name>A0A9Q3PEG3_9BASI</name>
<accession>A0A9Q3PEG3</accession>
<sequence length="144" mass="16823">MPFGIKKGPQHFQRMMKKIFPEGISEGWLIIDIDDIIVCSKTWEEHMYRLSRVLTKIQSVNMKISLKKFQFLFKELEALEHVVSGFSLGIDKRNVSAVLLKPMPHSNKEIQSFLGFAGYYRKHIKDFAYIARPLYKLCDKDIVV</sequence>